<name>A0A0A9BE84_ARUDO</name>
<accession>A0A0A9BE84</accession>
<reference evidence="1" key="1">
    <citation type="submission" date="2014-09" db="EMBL/GenBank/DDBJ databases">
        <authorList>
            <person name="Magalhaes I.L.F."/>
            <person name="Oliveira U."/>
            <person name="Santos F.R."/>
            <person name="Vidigal T.H.D.A."/>
            <person name="Brescovit A.D."/>
            <person name="Santos A.J."/>
        </authorList>
    </citation>
    <scope>NUCLEOTIDE SEQUENCE</scope>
    <source>
        <tissue evidence="1">Shoot tissue taken approximately 20 cm above the soil surface</tissue>
    </source>
</reference>
<protein>
    <submittedName>
        <fullName evidence="1">Uncharacterized protein</fullName>
    </submittedName>
</protein>
<organism evidence="1">
    <name type="scientific">Arundo donax</name>
    <name type="common">Giant reed</name>
    <name type="synonym">Donax arundinaceus</name>
    <dbReference type="NCBI Taxonomy" id="35708"/>
    <lineage>
        <taxon>Eukaryota</taxon>
        <taxon>Viridiplantae</taxon>
        <taxon>Streptophyta</taxon>
        <taxon>Embryophyta</taxon>
        <taxon>Tracheophyta</taxon>
        <taxon>Spermatophyta</taxon>
        <taxon>Magnoliopsida</taxon>
        <taxon>Liliopsida</taxon>
        <taxon>Poales</taxon>
        <taxon>Poaceae</taxon>
        <taxon>PACMAD clade</taxon>
        <taxon>Arundinoideae</taxon>
        <taxon>Arundineae</taxon>
        <taxon>Arundo</taxon>
    </lineage>
</organism>
<reference evidence="1" key="2">
    <citation type="journal article" date="2015" name="Data Brief">
        <title>Shoot transcriptome of the giant reed, Arundo donax.</title>
        <authorList>
            <person name="Barrero R.A."/>
            <person name="Guerrero F.D."/>
            <person name="Moolhuijzen P."/>
            <person name="Goolsby J.A."/>
            <person name="Tidwell J."/>
            <person name="Bellgard S.E."/>
            <person name="Bellgard M.I."/>
        </authorList>
    </citation>
    <scope>NUCLEOTIDE SEQUENCE</scope>
    <source>
        <tissue evidence="1">Shoot tissue taken approximately 20 cm above the soil surface</tissue>
    </source>
</reference>
<sequence>MQVELKDCCDRPSCSS</sequence>
<dbReference type="EMBL" id="GBRH01235596">
    <property type="protein sequence ID" value="JAD62299.1"/>
    <property type="molecule type" value="Transcribed_RNA"/>
</dbReference>
<proteinExistence type="predicted"/>
<evidence type="ECO:0000313" key="1">
    <source>
        <dbReference type="EMBL" id="JAD62299.1"/>
    </source>
</evidence>
<dbReference type="AlphaFoldDB" id="A0A0A9BE84"/>